<keyword evidence="3" id="KW-1185">Reference proteome</keyword>
<gene>
    <name evidence="2" type="ORF">HUJ06_009783</name>
</gene>
<keyword evidence="1" id="KW-0472">Membrane</keyword>
<evidence type="ECO:0000313" key="2">
    <source>
        <dbReference type="EMBL" id="DAD30932.1"/>
    </source>
</evidence>
<name>A0A822YEU0_NELNU</name>
<evidence type="ECO:0000313" key="3">
    <source>
        <dbReference type="Proteomes" id="UP000607653"/>
    </source>
</evidence>
<feature type="transmembrane region" description="Helical" evidence="1">
    <location>
        <begin position="36"/>
        <end position="57"/>
    </location>
</feature>
<keyword evidence="1" id="KW-0812">Transmembrane</keyword>
<dbReference type="EMBL" id="DUZY01000003">
    <property type="protein sequence ID" value="DAD30932.1"/>
    <property type="molecule type" value="Genomic_DNA"/>
</dbReference>
<reference evidence="2 3" key="1">
    <citation type="journal article" date="2020" name="Mol. Biol. Evol.">
        <title>Distinct Expression and Methylation Patterns for Genes with Different Fates following a Single Whole-Genome Duplication in Flowering Plants.</title>
        <authorList>
            <person name="Shi T."/>
            <person name="Rahmani R.S."/>
            <person name="Gugger P.F."/>
            <person name="Wang M."/>
            <person name="Li H."/>
            <person name="Zhang Y."/>
            <person name="Li Z."/>
            <person name="Wang Q."/>
            <person name="Van de Peer Y."/>
            <person name="Marchal K."/>
            <person name="Chen J."/>
        </authorList>
    </citation>
    <scope>NUCLEOTIDE SEQUENCE [LARGE SCALE GENOMIC DNA]</scope>
    <source>
        <tissue evidence="2">Leaf</tissue>
    </source>
</reference>
<accession>A0A822YEU0</accession>
<proteinExistence type="predicted"/>
<comment type="caution">
    <text evidence="2">The sequence shown here is derived from an EMBL/GenBank/DDBJ whole genome shotgun (WGS) entry which is preliminary data.</text>
</comment>
<protein>
    <submittedName>
        <fullName evidence="2">Uncharacterized protein</fullName>
    </submittedName>
</protein>
<sequence>MSLDQDAVDSTEGSCEKGDLLVGPPSNDYLCGANRAILLSLAVIAVLGLLASTSFICRLSLQWSANYVAHWIREAKTGSEECLATRTSEWHCHRQLPRM</sequence>
<organism evidence="2 3">
    <name type="scientific">Nelumbo nucifera</name>
    <name type="common">Sacred lotus</name>
    <dbReference type="NCBI Taxonomy" id="4432"/>
    <lineage>
        <taxon>Eukaryota</taxon>
        <taxon>Viridiplantae</taxon>
        <taxon>Streptophyta</taxon>
        <taxon>Embryophyta</taxon>
        <taxon>Tracheophyta</taxon>
        <taxon>Spermatophyta</taxon>
        <taxon>Magnoliopsida</taxon>
        <taxon>Proteales</taxon>
        <taxon>Nelumbonaceae</taxon>
        <taxon>Nelumbo</taxon>
    </lineage>
</organism>
<dbReference type="Proteomes" id="UP000607653">
    <property type="component" value="Unassembled WGS sequence"/>
</dbReference>
<dbReference type="AlphaFoldDB" id="A0A822YEU0"/>
<keyword evidence="1" id="KW-1133">Transmembrane helix</keyword>
<evidence type="ECO:0000256" key="1">
    <source>
        <dbReference type="SAM" id="Phobius"/>
    </source>
</evidence>